<dbReference type="Pfam" id="PF00814">
    <property type="entry name" value="TsaD"/>
    <property type="match status" value="1"/>
</dbReference>
<dbReference type="STRING" id="202955.GCA_000759995_02367"/>
<dbReference type="RefSeq" id="WP_018677991.1">
    <property type="nucleotide sequence ID" value="NZ_AYEV01000010.1"/>
</dbReference>
<dbReference type="PANTHER" id="PTHR11735">
    <property type="entry name" value="TRNA N6-ADENOSINE THREONYLCARBAMOYLTRANSFERASE"/>
    <property type="match status" value="1"/>
</dbReference>
<comment type="similarity">
    <text evidence="1">Belongs to the KAE1 / TsaD family. TsaB subfamily.</text>
</comment>
<sequence>MKLLALETANEHCSVSLIDDVEELYFQLDERPKAQTQTILPLTEQALLQTQTQLADLTAIAFSRGPGSFSGVRINAAVAQALAWSQDLPVIPVSSLQALAQAAYRLTGLQQVTAVLDARMQEVYIANFSVDEHGIMQAVDEEKLLNYQQAAAYCKFTAIGSGSELVKPNQIDSQEASILKTSIPEIRATAQDIATIARIYAAQQKWVDAEHALPVYLRDDAWKKIPEQGKAN</sequence>
<dbReference type="InterPro" id="IPR043129">
    <property type="entry name" value="ATPase_NBD"/>
</dbReference>
<dbReference type="AlphaFoldDB" id="V2V602"/>
<dbReference type="EMBL" id="AYEV01000010">
    <property type="protein sequence ID" value="ESK56266.1"/>
    <property type="molecule type" value="Genomic_DNA"/>
</dbReference>
<dbReference type="GO" id="GO:0002949">
    <property type="term" value="P:tRNA threonylcarbamoyladenosine modification"/>
    <property type="evidence" value="ECO:0007669"/>
    <property type="project" value="InterPro"/>
</dbReference>
<reference evidence="5 6" key="1">
    <citation type="submission" date="2013-10" db="EMBL/GenBank/DDBJ databases">
        <title>The Genome Sequence of Acinetobacter tjernbergiae CIP107465.</title>
        <authorList>
            <consortium name="The Broad Institute Genomics Platform"/>
            <consortium name="The Broad Institute Genome Sequencing Center for Infectious Disease"/>
            <person name="Cerqueira G."/>
            <person name="Feldgarden M."/>
            <person name="Courvalin P."/>
            <person name="Grillot-Courvalin C."/>
            <person name="Clermont D."/>
            <person name="Rocha E."/>
            <person name="Yoon E.-J."/>
            <person name="Nemec A."/>
            <person name="Young S.K."/>
            <person name="Zeng Q."/>
            <person name="Gargeya S."/>
            <person name="Fitzgerald M."/>
            <person name="Abouelleil A."/>
            <person name="Alvarado L."/>
            <person name="Berlin A.M."/>
            <person name="Chapman S.B."/>
            <person name="Gainer-Dewar J."/>
            <person name="Goldberg J."/>
            <person name="Gnerre S."/>
            <person name="Griggs A."/>
            <person name="Gujja S."/>
            <person name="Hansen M."/>
            <person name="Howarth C."/>
            <person name="Imamovic A."/>
            <person name="Ireland A."/>
            <person name="Larimer J."/>
            <person name="McCowan C."/>
            <person name="Murphy C."/>
            <person name="Pearson M."/>
            <person name="Poon T.W."/>
            <person name="Priest M."/>
            <person name="Roberts A."/>
            <person name="Saif S."/>
            <person name="Shea T."/>
            <person name="Sykes S."/>
            <person name="Wortman J."/>
            <person name="Nusbaum C."/>
            <person name="Birren B."/>
        </authorList>
    </citation>
    <scope>NUCLEOTIDE SEQUENCE [LARGE SCALE GENOMIC DNA]</scope>
    <source>
        <strain evidence="5 6">CIP 107465</strain>
    </source>
</reference>
<proteinExistence type="inferred from homology"/>
<evidence type="ECO:0000313" key="6">
    <source>
        <dbReference type="Proteomes" id="UP000017404"/>
    </source>
</evidence>
<protein>
    <recommendedName>
        <fullName evidence="2">tRNA threonylcarbamoyladenosine biosynthesis protein TsaB</fullName>
    </recommendedName>
    <alternativeName>
        <fullName evidence="3">t(6)A37 threonylcarbamoyladenosine biosynthesis protein TsaB</fullName>
    </alternativeName>
</protein>
<evidence type="ECO:0000259" key="4">
    <source>
        <dbReference type="Pfam" id="PF00814"/>
    </source>
</evidence>
<dbReference type="Gene3D" id="3.30.420.40">
    <property type="match status" value="2"/>
</dbReference>
<dbReference type="eggNOG" id="COG1214">
    <property type="taxonomic scope" value="Bacteria"/>
</dbReference>
<gene>
    <name evidence="5" type="ORF">F990_01268</name>
</gene>
<dbReference type="NCBIfam" id="TIGR03725">
    <property type="entry name" value="T6A_YeaZ"/>
    <property type="match status" value="1"/>
</dbReference>
<comment type="caution">
    <text evidence="5">The sequence shown here is derived from an EMBL/GenBank/DDBJ whole genome shotgun (WGS) entry which is preliminary data.</text>
</comment>
<evidence type="ECO:0000256" key="1">
    <source>
        <dbReference type="ARBA" id="ARBA00010493"/>
    </source>
</evidence>
<name>V2V602_9GAMM</name>
<feature type="domain" description="Gcp-like" evidence="4">
    <location>
        <begin position="36"/>
        <end position="141"/>
    </location>
</feature>
<dbReference type="Proteomes" id="UP000017404">
    <property type="component" value="Unassembled WGS sequence"/>
</dbReference>
<dbReference type="InterPro" id="IPR022496">
    <property type="entry name" value="T6A_TsaB"/>
</dbReference>
<evidence type="ECO:0000256" key="2">
    <source>
        <dbReference type="ARBA" id="ARBA00019012"/>
    </source>
</evidence>
<dbReference type="GO" id="GO:0005829">
    <property type="term" value="C:cytosol"/>
    <property type="evidence" value="ECO:0007669"/>
    <property type="project" value="TreeGrafter"/>
</dbReference>
<dbReference type="PATRIC" id="fig|1120928.5.peg.1296"/>
<organism evidence="5 6">
    <name type="scientific">Acinetobacter tjernbergiae DSM 14971 = CIP 107465</name>
    <dbReference type="NCBI Taxonomy" id="1120928"/>
    <lineage>
        <taxon>Bacteria</taxon>
        <taxon>Pseudomonadati</taxon>
        <taxon>Pseudomonadota</taxon>
        <taxon>Gammaproteobacteria</taxon>
        <taxon>Moraxellales</taxon>
        <taxon>Moraxellaceae</taxon>
        <taxon>Acinetobacter</taxon>
    </lineage>
</organism>
<keyword evidence="6" id="KW-1185">Reference proteome</keyword>
<dbReference type="SUPFAM" id="SSF53067">
    <property type="entry name" value="Actin-like ATPase domain"/>
    <property type="match status" value="2"/>
</dbReference>
<dbReference type="OrthoDB" id="9809995at2"/>
<evidence type="ECO:0000256" key="3">
    <source>
        <dbReference type="ARBA" id="ARBA00032446"/>
    </source>
</evidence>
<dbReference type="InterPro" id="IPR000905">
    <property type="entry name" value="Gcp-like_dom"/>
</dbReference>
<dbReference type="CDD" id="cd24032">
    <property type="entry name" value="ASKHA_NBD_TsaB"/>
    <property type="match status" value="1"/>
</dbReference>
<evidence type="ECO:0000313" key="5">
    <source>
        <dbReference type="EMBL" id="ESK56266.1"/>
    </source>
</evidence>
<accession>V2V602</accession>
<dbReference type="PANTHER" id="PTHR11735:SF11">
    <property type="entry name" value="TRNA THREONYLCARBAMOYLADENOSINE BIOSYNTHESIS PROTEIN TSAB"/>
    <property type="match status" value="1"/>
</dbReference>